<keyword evidence="17" id="KW-1185">Reference proteome</keyword>
<dbReference type="InterPro" id="IPR000719">
    <property type="entry name" value="Prot_kinase_dom"/>
</dbReference>
<evidence type="ECO:0000259" key="14">
    <source>
        <dbReference type="PROSITE" id="PS50011"/>
    </source>
</evidence>
<keyword evidence="6 12" id="KW-0472">Membrane</keyword>
<sequence length="1015" mass="112186">MTAGSFAFFLVSTLFGVRLDTKDWFRPDRTGLDQLSAAYEAAFVLTVQPGGLGAQYGEGMDRFYKILEEEPFASKVKGHQVSTLFGYVYDSVYLYAIAVGSTWATVKPSPTAVWTAMRNLTFEGISGNVTIDAEGARLFDFVLLDYKRDSQRFGVVRTIERVFDQNDGTASGRYVVQEWTGSEIEWPGGAVLDPDEQCILDGTVCPTSVPDGPVVSTIIAGVGGAVGVCLAISVAIAFFIIVRRRMLKKEMASGLNKVLMTDGDLMFERSPGEFGSLHGIPDGRRTRGSQQTLKERSVHSAHRRESVPLKTEANKQYKVARYNGELVFVKNVRKSSFEMKSSLLRQMKLVRDLRHENVNPFVGCYTEPGDYYWVYEYCTRLSLRDIYSNENLKLDWTFKSSLLVDLVSGMRYLHNSPIKQHGRLTSSNCVIDSRWVLKVTDYGIPAMLSTQSQSEDIEQEPEELLWTAPELLRDPILRRTGTPKGDFYSFAIILSEVLTRAEPFSMLSINPKEIVAKVRKPPPLCRPSVSQNEAPREVIEIMKQCWSEMPDMRLDFVFIYQELKKLNRGRRANIVDSMFKMLEKYSNHLEDLIRERTAELDEEKAKTDMLLNRMLPPSVAAELKAGRTVPPVNYSSVTIFFSDIVGFTNISAQSTAFQVVDFLNDLYTAFDDTLTYHDVYKVETIGDAYMVASGLPITNGNRHAGEIANLALDLLHVAGFEFTIRHMSDKPLRLRIGIHSGQCAAGVVGLAMPRYCLFGDTVNTASRMESNGMAFRIHVSQPTLNILEELGGYHVHLRGDIYLKGKGMARTYWLTGRDGFTKQLPDWKSAVEPEAPTPGIVPDPPSTIVTSTINPNTSEAPPTDSLLQGGLGQRVGSVSSLLTVPDGGCSDIEIEPDDNSSLSNDEGVLSTEAMSTSFYSRTKDFFSNFPGSRPGSGNSLANPSSRPSSRPGSAIDPSSRPTSRVSSRMSNFLNSSRPSSRSPSPAPVGSASPKPRAVHIVITDSDVSTNVTATA</sequence>
<protein>
    <recommendedName>
        <fullName evidence="2 10">Guanylate cyclase</fullName>
        <ecNumber evidence="2 10">4.6.1.2</ecNumber>
    </recommendedName>
</protein>
<dbReference type="InterPro" id="IPR001828">
    <property type="entry name" value="ANF_lig-bd_rcpt"/>
</dbReference>
<dbReference type="GO" id="GO:0001653">
    <property type="term" value="F:peptide receptor activity"/>
    <property type="evidence" value="ECO:0007669"/>
    <property type="project" value="TreeGrafter"/>
</dbReference>
<dbReference type="CDD" id="cd07302">
    <property type="entry name" value="CHD"/>
    <property type="match status" value="1"/>
</dbReference>
<feature type="transmembrane region" description="Helical" evidence="12">
    <location>
        <begin position="218"/>
        <end position="242"/>
    </location>
</feature>
<evidence type="ECO:0000313" key="16">
    <source>
        <dbReference type="EnsemblMetazoa" id="XP_038051190.1"/>
    </source>
</evidence>
<evidence type="ECO:0000259" key="15">
    <source>
        <dbReference type="PROSITE" id="PS50125"/>
    </source>
</evidence>
<dbReference type="InterPro" id="IPR011009">
    <property type="entry name" value="Kinase-like_dom_sf"/>
</dbReference>
<keyword evidence="3 12" id="KW-0812">Transmembrane</keyword>
<proteinExistence type="inferred from homology"/>
<feature type="signal peptide" evidence="13">
    <location>
        <begin position="1"/>
        <end position="16"/>
    </location>
</feature>
<dbReference type="Pfam" id="PF07714">
    <property type="entry name" value="PK_Tyr_Ser-Thr"/>
    <property type="match status" value="1"/>
</dbReference>
<evidence type="ECO:0000256" key="8">
    <source>
        <dbReference type="ARBA" id="ARBA00023293"/>
    </source>
</evidence>
<dbReference type="PROSITE" id="PS50011">
    <property type="entry name" value="PROTEIN_KINASE_DOM"/>
    <property type="match status" value="1"/>
</dbReference>
<evidence type="ECO:0000256" key="5">
    <source>
        <dbReference type="ARBA" id="ARBA00022989"/>
    </source>
</evidence>
<comment type="catalytic activity">
    <reaction evidence="10">
        <text>GTP = 3',5'-cyclic GMP + diphosphate</text>
        <dbReference type="Rhea" id="RHEA:13665"/>
        <dbReference type="ChEBI" id="CHEBI:33019"/>
        <dbReference type="ChEBI" id="CHEBI:37565"/>
        <dbReference type="ChEBI" id="CHEBI:57746"/>
        <dbReference type="EC" id="4.6.1.2"/>
    </reaction>
</comment>
<evidence type="ECO:0000256" key="10">
    <source>
        <dbReference type="RuleBase" id="RU003431"/>
    </source>
</evidence>
<dbReference type="Proteomes" id="UP000887568">
    <property type="component" value="Unplaced"/>
</dbReference>
<dbReference type="PROSITE" id="PS50125">
    <property type="entry name" value="GUANYLATE_CYCLASE_2"/>
    <property type="match status" value="1"/>
</dbReference>
<dbReference type="GO" id="GO:0004383">
    <property type="term" value="F:guanylate cyclase activity"/>
    <property type="evidence" value="ECO:0007669"/>
    <property type="project" value="UniProtKB-EC"/>
</dbReference>
<evidence type="ECO:0000256" key="13">
    <source>
        <dbReference type="SAM" id="SignalP"/>
    </source>
</evidence>
<keyword evidence="4" id="KW-0547">Nucleotide-binding</keyword>
<feature type="domain" description="Guanylate cyclase" evidence="15">
    <location>
        <begin position="638"/>
        <end position="769"/>
    </location>
</feature>
<evidence type="ECO:0000256" key="2">
    <source>
        <dbReference type="ARBA" id="ARBA00012202"/>
    </source>
</evidence>
<feature type="compositionally biased region" description="Basic and acidic residues" evidence="11">
    <location>
        <begin position="293"/>
        <end position="305"/>
    </location>
</feature>
<dbReference type="FunFam" id="3.30.70.1230:FF:000013">
    <property type="entry name" value="Guanylate cyclase"/>
    <property type="match status" value="1"/>
</dbReference>
<dbReference type="GO" id="GO:0005524">
    <property type="term" value="F:ATP binding"/>
    <property type="evidence" value="ECO:0007669"/>
    <property type="project" value="InterPro"/>
</dbReference>
<dbReference type="GO" id="GO:0004672">
    <property type="term" value="F:protein kinase activity"/>
    <property type="evidence" value="ECO:0007669"/>
    <property type="project" value="InterPro"/>
</dbReference>
<evidence type="ECO:0000256" key="11">
    <source>
        <dbReference type="SAM" id="MobiDB-lite"/>
    </source>
</evidence>
<keyword evidence="5 12" id="KW-1133">Transmembrane helix</keyword>
<feature type="chain" id="PRO_5037631717" description="Guanylate cyclase" evidence="13">
    <location>
        <begin position="17"/>
        <end position="1015"/>
    </location>
</feature>
<dbReference type="PANTHER" id="PTHR11920:SF501">
    <property type="entry name" value="GUANYLATE CYCLASE 32E"/>
    <property type="match status" value="1"/>
</dbReference>
<dbReference type="InterPro" id="IPR001054">
    <property type="entry name" value="A/G_cyclase"/>
</dbReference>
<dbReference type="SMART" id="SM00044">
    <property type="entry name" value="CYCc"/>
    <property type="match status" value="1"/>
</dbReference>
<comment type="similarity">
    <text evidence="9">Belongs to the adenylyl cyclase class-4/guanylyl cyclase family.</text>
</comment>
<dbReference type="Pfam" id="PF00211">
    <property type="entry name" value="Guanylate_cyc"/>
    <property type="match status" value="1"/>
</dbReference>
<dbReference type="FunFam" id="1.10.510.10:FF:001933">
    <property type="entry name" value="Guanylate cyclase"/>
    <property type="match status" value="1"/>
</dbReference>
<accession>A0A913ZJE8</accession>
<dbReference type="PROSITE" id="PS00452">
    <property type="entry name" value="GUANYLATE_CYCLASE_1"/>
    <property type="match status" value="1"/>
</dbReference>
<feature type="region of interest" description="Disordered" evidence="11">
    <location>
        <begin position="278"/>
        <end position="305"/>
    </location>
</feature>
<evidence type="ECO:0000256" key="12">
    <source>
        <dbReference type="SAM" id="Phobius"/>
    </source>
</evidence>
<dbReference type="InterPro" id="IPR018297">
    <property type="entry name" value="A/G_cyclase_CS"/>
</dbReference>
<dbReference type="SUPFAM" id="SSF53822">
    <property type="entry name" value="Periplasmic binding protein-like I"/>
    <property type="match status" value="1"/>
</dbReference>
<dbReference type="InterPro" id="IPR028082">
    <property type="entry name" value="Peripla_BP_I"/>
</dbReference>
<dbReference type="GeneID" id="119724281"/>
<dbReference type="GO" id="GO:0004016">
    <property type="term" value="F:adenylate cyclase activity"/>
    <property type="evidence" value="ECO:0007669"/>
    <property type="project" value="TreeGrafter"/>
</dbReference>
<evidence type="ECO:0000256" key="9">
    <source>
        <dbReference type="RuleBase" id="RU000405"/>
    </source>
</evidence>
<dbReference type="Gene3D" id="1.10.510.10">
    <property type="entry name" value="Transferase(Phosphotransferase) domain 1"/>
    <property type="match status" value="1"/>
</dbReference>
<dbReference type="GO" id="GO:0007168">
    <property type="term" value="P:receptor guanylyl cyclase signaling pathway"/>
    <property type="evidence" value="ECO:0007669"/>
    <property type="project" value="TreeGrafter"/>
</dbReference>
<dbReference type="Pfam" id="PF01094">
    <property type="entry name" value="ANF_receptor"/>
    <property type="match status" value="1"/>
</dbReference>
<organism evidence="16 17">
    <name type="scientific">Patiria miniata</name>
    <name type="common">Bat star</name>
    <name type="synonym">Asterina miniata</name>
    <dbReference type="NCBI Taxonomy" id="46514"/>
    <lineage>
        <taxon>Eukaryota</taxon>
        <taxon>Metazoa</taxon>
        <taxon>Echinodermata</taxon>
        <taxon>Eleutherozoa</taxon>
        <taxon>Asterozoa</taxon>
        <taxon>Asteroidea</taxon>
        <taxon>Valvatacea</taxon>
        <taxon>Valvatida</taxon>
        <taxon>Asterinidae</taxon>
        <taxon>Patiria</taxon>
    </lineage>
</organism>
<feature type="domain" description="Protein kinase" evidence="14">
    <location>
        <begin position="263"/>
        <end position="566"/>
    </location>
</feature>
<evidence type="ECO:0000256" key="3">
    <source>
        <dbReference type="ARBA" id="ARBA00022692"/>
    </source>
</evidence>
<dbReference type="PANTHER" id="PTHR11920">
    <property type="entry name" value="GUANYLYL CYCLASE"/>
    <property type="match status" value="1"/>
</dbReference>
<keyword evidence="8 10" id="KW-0141">cGMP biosynthesis</keyword>
<dbReference type="SUPFAM" id="SSF56112">
    <property type="entry name" value="Protein kinase-like (PK-like)"/>
    <property type="match status" value="1"/>
</dbReference>
<dbReference type="AlphaFoldDB" id="A0A913ZJE8"/>
<dbReference type="InterPro" id="IPR001245">
    <property type="entry name" value="Ser-Thr/Tyr_kinase_cat_dom"/>
</dbReference>
<dbReference type="GO" id="GO:0035556">
    <property type="term" value="P:intracellular signal transduction"/>
    <property type="evidence" value="ECO:0007669"/>
    <property type="project" value="InterPro"/>
</dbReference>
<dbReference type="OrthoDB" id="1890790at2759"/>
<feature type="region of interest" description="Disordered" evidence="11">
    <location>
        <begin position="887"/>
        <end position="906"/>
    </location>
</feature>
<dbReference type="InterPro" id="IPR029787">
    <property type="entry name" value="Nucleotide_cyclase"/>
</dbReference>
<dbReference type="Gene3D" id="3.30.70.1230">
    <property type="entry name" value="Nucleotide cyclase"/>
    <property type="match status" value="1"/>
</dbReference>
<evidence type="ECO:0000256" key="7">
    <source>
        <dbReference type="ARBA" id="ARBA00023239"/>
    </source>
</evidence>
<dbReference type="EnsemblMetazoa" id="XM_038195262.1">
    <property type="protein sequence ID" value="XP_038051190.1"/>
    <property type="gene ID" value="LOC119724281"/>
</dbReference>
<feature type="region of interest" description="Disordered" evidence="11">
    <location>
        <begin position="929"/>
        <end position="1015"/>
    </location>
</feature>
<dbReference type="EC" id="4.6.1.2" evidence="2 10"/>
<dbReference type="SUPFAM" id="SSF55073">
    <property type="entry name" value="Nucleotide cyclase"/>
    <property type="match status" value="1"/>
</dbReference>
<name>A0A913ZJE8_PATMI</name>
<evidence type="ECO:0000256" key="4">
    <source>
        <dbReference type="ARBA" id="ARBA00022741"/>
    </source>
</evidence>
<keyword evidence="7 9" id="KW-0456">Lyase</keyword>
<feature type="compositionally biased region" description="Polar residues" evidence="11">
    <location>
        <begin position="1005"/>
        <end position="1015"/>
    </location>
</feature>
<reference evidence="16" key="1">
    <citation type="submission" date="2022-11" db="UniProtKB">
        <authorList>
            <consortium name="EnsemblMetazoa"/>
        </authorList>
    </citation>
    <scope>IDENTIFICATION</scope>
</reference>
<dbReference type="RefSeq" id="XP_038051190.1">
    <property type="nucleotide sequence ID" value="XM_038195262.1"/>
</dbReference>
<feature type="compositionally biased region" description="Low complexity" evidence="11">
    <location>
        <begin position="943"/>
        <end position="995"/>
    </location>
</feature>
<dbReference type="Gene3D" id="3.40.50.2300">
    <property type="match status" value="1"/>
</dbReference>
<dbReference type="GO" id="GO:0005886">
    <property type="term" value="C:plasma membrane"/>
    <property type="evidence" value="ECO:0007669"/>
    <property type="project" value="TreeGrafter"/>
</dbReference>
<dbReference type="OMA" id="AVHIVIT"/>
<evidence type="ECO:0000256" key="1">
    <source>
        <dbReference type="ARBA" id="ARBA00004479"/>
    </source>
</evidence>
<comment type="subcellular location">
    <subcellularLocation>
        <location evidence="1">Membrane</location>
        <topology evidence="1">Single-pass type I membrane protein</topology>
    </subcellularLocation>
</comment>
<dbReference type="InterPro" id="IPR050401">
    <property type="entry name" value="Cyclic_nucleotide_synthase"/>
</dbReference>
<evidence type="ECO:0000313" key="17">
    <source>
        <dbReference type="Proteomes" id="UP000887568"/>
    </source>
</evidence>
<keyword evidence="13" id="KW-0732">Signal</keyword>
<evidence type="ECO:0000256" key="6">
    <source>
        <dbReference type="ARBA" id="ARBA00023136"/>
    </source>
</evidence>